<sequence>MRLICGMLRLDGAAATDAVLHRMAAAMTGPGLTPAVSCRLERSLGLAVIDFGGGSAGVVERDGWVIASDLRLDRPDETQEAALLAAIGRHGADFPDHLDGDFAVALWRREAEELWLGRDYIGVRPLAWTFQPGRWFAFASLPKGLHGAGLAPASIDKAAVAAKVVQTYFTGPATGFAEIAYLEAGHSLCVRLGDDEPPRPHRAYRPSPARVGRWRGTPEQAAETLQRLVREAVAARMPAAGPVACHLTGGLDSSAITVLAARHARHHAGKVLALSSLAPMALGPPEQDERPMIAAVLAQEPDIVHRQVDDMLPMPGRAEDADWPGSVIGGADDEMMAAAAAFGADRLLSGVGGDEGASYNGANLYVALLRTGRLPTLARELAARAKSDGVSLPRAIRGRLINPLLPAGLRLRRRRHVGIADPVHGGIRYLAASIRQEVLSRRMPPVLHSNKPADRVRAFADHHIPSRCTYYALLAARHGLAASFPLLDRRIVDFVLSLPVHLFLADGQARQPFRRAMRGILPERVRLARHKVGLFDDRFVRYADHRVDLLALAARLRASSSPRLADIFDMDAIQAGLRLLPQPDQAHRFVRATPADLFGGSPAWVTVFAVQSLIVAWTLSRQPEEEAFGTDA</sequence>
<reference evidence="7" key="1">
    <citation type="submission" date="2016-10" db="EMBL/GenBank/DDBJ databases">
        <authorList>
            <person name="Varghese N."/>
            <person name="Submissions S."/>
        </authorList>
    </citation>
    <scope>NUCLEOTIDE SEQUENCE [LARGE SCALE GENOMIC DNA]</scope>
    <source>
        <strain evidence="7">CGMCC 1.1761</strain>
    </source>
</reference>
<dbReference type="GO" id="GO:0005524">
    <property type="term" value="F:ATP binding"/>
    <property type="evidence" value="ECO:0007669"/>
    <property type="project" value="UniProtKB-KW"/>
</dbReference>
<organism evidence="6 7">
    <name type="scientific">Ancylobacter rudongensis</name>
    <dbReference type="NCBI Taxonomy" id="177413"/>
    <lineage>
        <taxon>Bacteria</taxon>
        <taxon>Pseudomonadati</taxon>
        <taxon>Pseudomonadota</taxon>
        <taxon>Alphaproteobacteria</taxon>
        <taxon>Hyphomicrobiales</taxon>
        <taxon>Xanthobacteraceae</taxon>
        <taxon>Ancylobacter</taxon>
    </lineage>
</organism>
<dbReference type="PANTHER" id="PTHR43284">
    <property type="entry name" value="ASPARAGINE SYNTHETASE (GLUTAMINE-HYDROLYZING)"/>
    <property type="match status" value="1"/>
</dbReference>
<evidence type="ECO:0000259" key="5">
    <source>
        <dbReference type="Pfam" id="PF13537"/>
    </source>
</evidence>
<comment type="catalytic activity">
    <reaction evidence="3">
        <text>L-aspartate + L-glutamine + ATP + H2O = L-asparagine + L-glutamate + AMP + diphosphate + H(+)</text>
        <dbReference type="Rhea" id="RHEA:12228"/>
        <dbReference type="ChEBI" id="CHEBI:15377"/>
        <dbReference type="ChEBI" id="CHEBI:15378"/>
        <dbReference type="ChEBI" id="CHEBI:29985"/>
        <dbReference type="ChEBI" id="CHEBI:29991"/>
        <dbReference type="ChEBI" id="CHEBI:30616"/>
        <dbReference type="ChEBI" id="CHEBI:33019"/>
        <dbReference type="ChEBI" id="CHEBI:58048"/>
        <dbReference type="ChEBI" id="CHEBI:58359"/>
        <dbReference type="ChEBI" id="CHEBI:456215"/>
        <dbReference type="EC" id="6.3.5.4"/>
    </reaction>
</comment>
<name>A0A1G4RRF0_9HYPH</name>
<dbReference type="InterPro" id="IPR014729">
    <property type="entry name" value="Rossmann-like_a/b/a_fold"/>
</dbReference>
<evidence type="ECO:0000256" key="1">
    <source>
        <dbReference type="ARBA" id="ARBA00005187"/>
    </source>
</evidence>
<feature type="domain" description="Glutamine amidotransferase type-2" evidence="5">
    <location>
        <begin position="83"/>
        <end position="145"/>
    </location>
</feature>
<dbReference type="InterPro" id="IPR017932">
    <property type="entry name" value="GATase_2_dom"/>
</dbReference>
<comment type="pathway">
    <text evidence="1">Amino-acid biosynthesis; L-asparagine biosynthesis; L-asparagine from L-aspartate (L-Gln route): step 1/1.</text>
</comment>
<dbReference type="Pfam" id="PF00733">
    <property type="entry name" value="Asn_synthase"/>
    <property type="match status" value="1"/>
</dbReference>
<dbReference type="AlphaFoldDB" id="A0A1G4RRF0"/>
<dbReference type="Gene3D" id="3.40.50.620">
    <property type="entry name" value="HUPs"/>
    <property type="match status" value="1"/>
</dbReference>
<dbReference type="STRING" id="177413.SAMN05660859_1838"/>
<dbReference type="GO" id="GO:0006529">
    <property type="term" value="P:asparagine biosynthetic process"/>
    <property type="evidence" value="ECO:0007669"/>
    <property type="project" value="InterPro"/>
</dbReference>
<dbReference type="InterPro" id="IPR051786">
    <property type="entry name" value="ASN_synthetase/amidase"/>
</dbReference>
<dbReference type="InterPro" id="IPR001962">
    <property type="entry name" value="Asn_synthase"/>
</dbReference>
<dbReference type="RefSeq" id="WP_091438186.1">
    <property type="nucleotide sequence ID" value="NZ_FMTP01000002.1"/>
</dbReference>
<evidence type="ECO:0000313" key="6">
    <source>
        <dbReference type="EMBL" id="SCW59015.1"/>
    </source>
</evidence>
<dbReference type="EC" id="6.3.5.4" evidence="2"/>
<dbReference type="InterPro" id="IPR029055">
    <property type="entry name" value="Ntn_hydrolases_N"/>
</dbReference>
<dbReference type="Pfam" id="PF13537">
    <property type="entry name" value="GATase_7"/>
    <property type="match status" value="1"/>
</dbReference>
<evidence type="ECO:0000259" key="4">
    <source>
        <dbReference type="Pfam" id="PF00733"/>
    </source>
</evidence>
<dbReference type="SUPFAM" id="SSF56235">
    <property type="entry name" value="N-terminal nucleophile aminohydrolases (Ntn hydrolases)"/>
    <property type="match status" value="1"/>
</dbReference>
<keyword evidence="7" id="KW-1185">Reference proteome</keyword>
<dbReference type="EMBL" id="FMTP01000002">
    <property type="protein sequence ID" value="SCW59015.1"/>
    <property type="molecule type" value="Genomic_DNA"/>
</dbReference>
<dbReference type="GO" id="GO:0004066">
    <property type="term" value="F:asparagine synthase (glutamine-hydrolyzing) activity"/>
    <property type="evidence" value="ECO:0007669"/>
    <property type="project" value="UniProtKB-EC"/>
</dbReference>
<dbReference type="Proteomes" id="UP000198889">
    <property type="component" value="Unassembled WGS sequence"/>
</dbReference>
<dbReference type="Gene3D" id="3.60.20.10">
    <property type="entry name" value="Glutamine Phosphoribosylpyrophosphate, subunit 1, domain 1"/>
    <property type="match status" value="1"/>
</dbReference>
<evidence type="ECO:0000256" key="2">
    <source>
        <dbReference type="ARBA" id="ARBA00012737"/>
    </source>
</evidence>
<protein>
    <recommendedName>
        <fullName evidence="2">asparagine synthase (glutamine-hydrolyzing)</fullName>
        <ecNumber evidence="2">6.3.5.4</ecNumber>
    </recommendedName>
</protein>
<evidence type="ECO:0000313" key="7">
    <source>
        <dbReference type="Proteomes" id="UP000198889"/>
    </source>
</evidence>
<dbReference type="PANTHER" id="PTHR43284:SF1">
    <property type="entry name" value="ASPARAGINE SYNTHETASE"/>
    <property type="match status" value="1"/>
</dbReference>
<dbReference type="SUPFAM" id="SSF52402">
    <property type="entry name" value="Adenine nucleotide alpha hydrolases-like"/>
    <property type="match status" value="1"/>
</dbReference>
<evidence type="ECO:0000256" key="3">
    <source>
        <dbReference type="ARBA" id="ARBA00048741"/>
    </source>
</evidence>
<feature type="domain" description="Asparagine synthetase" evidence="4">
    <location>
        <begin position="225"/>
        <end position="582"/>
    </location>
</feature>
<gene>
    <name evidence="6" type="ORF">SAMN05660859_1838</name>
</gene>
<proteinExistence type="predicted"/>
<accession>A0A1G4RRF0</accession>